<proteinExistence type="predicted"/>
<dbReference type="InterPro" id="IPR044035">
    <property type="entry name" value="DUF5698"/>
</dbReference>
<dbReference type="AlphaFoldDB" id="A0A1F6XWY6"/>
<comment type="caution">
    <text evidence="3">The sequence shown here is derived from an EMBL/GenBank/DDBJ whole genome shotgun (WGS) entry which is preliminary data.</text>
</comment>
<feature type="domain" description="DUF5698" evidence="2">
    <location>
        <begin position="20"/>
        <end position="77"/>
    </location>
</feature>
<evidence type="ECO:0000313" key="3">
    <source>
        <dbReference type="EMBL" id="OGI98632.1"/>
    </source>
</evidence>
<dbReference type="Pfam" id="PF18955">
    <property type="entry name" value="DUF5698"/>
    <property type="match status" value="1"/>
</dbReference>
<feature type="transmembrane region" description="Helical" evidence="1">
    <location>
        <begin position="31"/>
        <end position="50"/>
    </location>
</feature>
<evidence type="ECO:0000259" key="2">
    <source>
        <dbReference type="Pfam" id="PF18955"/>
    </source>
</evidence>
<dbReference type="EMBL" id="MFVK01000032">
    <property type="protein sequence ID" value="OGI98632.1"/>
    <property type="molecule type" value="Genomic_DNA"/>
</dbReference>
<evidence type="ECO:0000313" key="4">
    <source>
        <dbReference type="Proteomes" id="UP000176479"/>
    </source>
</evidence>
<feature type="transmembrane region" description="Helical" evidence="1">
    <location>
        <begin position="6"/>
        <end position="24"/>
    </location>
</feature>
<gene>
    <name evidence="3" type="ORF">A3H53_01285</name>
</gene>
<keyword evidence="1" id="KW-0812">Transmembrane</keyword>
<reference evidence="3 4" key="1">
    <citation type="journal article" date="2016" name="Nat. Commun.">
        <title>Thousands of microbial genomes shed light on interconnected biogeochemical processes in an aquifer system.</title>
        <authorList>
            <person name="Anantharaman K."/>
            <person name="Brown C.T."/>
            <person name="Hug L.A."/>
            <person name="Sharon I."/>
            <person name="Castelle C.J."/>
            <person name="Probst A.J."/>
            <person name="Thomas B.C."/>
            <person name="Singh A."/>
            <person name="Wilkins M.J."/>
            <person name="Karaoz U."/>
            <person name="Brodie E.L."/>
            <person name="Williams K.H."/>
            <person name="Hubbard S.S."/>
            <person name="Banfield J.F."/>
        </authorList>
    </citation>
    <scope>NUCLEOTIDE SEQUENCE [LARGE SCALE GENOMIC DNA]</scope>
</reference>
<evidence type="ECO:0000256" key="1">
    <source>
        <dbReference type="SAM" id="Phobius"/>
    </source>
</evidence>
<accession>A0A1F6XWY6</accession>
<feature type="transmembrane region" description="Helical" evidence="1">
    <location>
        <begin position="62"/>
        <end position="80"/>
    </location>
</feature>
<organism evidence="3 4">
    <name type="scientific">Candidatus Nomurabacteria bacterium RIFCSPLOWO2_02_FULL_40_10</name>
    <dbReference type="NCBI Taxonomy" id="1801786"/>
    <lineage>
        <taxon>Bacteria</taxon>
        <taxon>Candidatus Nomuraibacteriota</taxon>
    </lineage>
</organism>
<protein>
    <recommendedName>
        <fullName evidence="2">DUF5698 domain-containing protein</fullName>
    </recommendedName>
</protein>
<keyword evidence="1" id="KW-1133">Transmembrane helix</keyword>
<dbReference type="Proteomes" id="UP000176479">
    <property type="component" value="Unassembled WGS sequence"/>
</dbReference>
<name>A0A1F6XWY6_9BACT</name>
<keyword evidence="1" id="KW-0472">Membrane</keyword>
<sequence length="90" mass="10316">MDYYLLIYFFAGVLQDFVFTLNLRFVNKDRILPAVLTSFLITVISLLVLYNILTNLDSQRSILAIIIYAAGIATGTYFAMKFKVAHKEEK</sequence>